<dbReference type="Proteomes" id="UP000219271">
    <property type="component" value="Unassembled WGS sequence"/>
</dbReference>
<accession>A0A286BVL0</accession>
<reference evidence="2" key="1">
    <citation type="submission" date="2017-09" db="EMBL/GenBank/DDBJ databases">
        <authorList>
            <person name="Varghese N."/>
            <person name="Submissions S."/>
        </authorList>
    </citation>
    <scope>NUCLEOTIDE SEQUENCE [LARGE SCALE GENOMIC DNA]</scope>
    <source>
        <strain evidence="2">JKS000234</strain>
    </source>
</reference>
<gene>
    <name evidence="1" type="ORF">SAMN06273570_2559</name>
</gene>
<keyword evidence="2" id="KW-1185">Reference proteome</keyword>
<organism evidence="1 2">
    <name type="scientific">Candidatus Pantoea floridensis</name>
    <dbReference type="NCBI Taxonomy" id="1938870"/>
    <lineage>
        <taxon>Bacteria</taxon>
        <taxon>Pseudomonadati</taxon>
        <taxon>Pseudomonadota</taxon>
        <taxon>Gammaproteobacteria</taxon>
        <taxon>Enterobacterales</taxon>
        <taxon>Erwiniaceae</taxon>
        <taxon>Pantoea</taxon>
    </lineage>
</organism>
<sequence>MATWCLVKCEAVVINDDPTKIPHHKRRGAIYMATARLCGAMRSPNKKGLPVGSPCIRLAGLFLPDIAQFLA</sequence>
<dbReference type="EMBL" id="OCMY01000001">
    <property type="protein sequence ID" value="SOD38168.1"/>
    <property type="molecule type" value="Genomic_DNA"/>
</dbReference>
<evidence type="ECO:0000313" key="1">
    <source>
        <dbReference type="EMBL" id="SOD38168.1"/>
    </source>
</evidence>
<protein>
    <submittedName>
        <fullName evidence="1">Uncharacterized protein</fullName>
    </submittedName>
</protein>
<name>A0A286BVL0_9GAMM</name>
<evidence type="ECO:0000313" key="2">
    <source>
        <dbReference type="Proteomes" id="UP000219271"/>
    </source>
</evidence>
<proteinExistence type="predicted"/>
<dbReference type="AlphaFoldDB" id="A0A286BVL0"/>